<proteinExistence type="predicted"/>
<name>A0A8S1IN92_9CHLO</name>
<evidence type="ECO:0000313" key="1">
    <source>
        <dbReference type="EMBL" id="CAD7696571.1"/>
    </source>
</evidence>
<dbReference type="EMBL" id="CAJHUC010000506">
    <property type="protein sequence ID" value="CAD7696571.1"/>
    <property type="molecule type" value="Genomic_DNA"/>
</dbReference>
<reference evidence="1" key="1">
    <citation type="submission" date="2020-12" db="EMBL/GenBank/DDBJ databases">
        <authorList>
            <person name="Iha C."/>
        </authorList>
    </citation>
    <scope>NUCLEOTIDE SEQUENCE</scope>
</reference>
<accession>A0A8S1IN92</accession>
<dbReference type="AlphaFoldDB" id="A0A8S1IN92"/>
<gene>
    <name evidence="1" type="ORF">OSTQU699_LOCUS1932</name>
</gene>
<keyword evidence="2" id="KW-1185">Reference proteome</keyword>
<dbReference type="Proteomes" id="UP000708148">
    <property type="component" value="Unassembled WGS sequence"/>
</dbReference>
<evidence type="ECO:0000313" key="2">
    <source>
        <dbReference type="Proteomes" id="UP000708148"/>
    </source>
</evidence>
<comment type="caution">
    <text evidence="1">The sequence shown here is derived from an EMBL/GenBank/DDBJ whole genome shotgun (WGS) entry which is preliminary data.</text>
</comment>
<organism evidence="1 2">
    <name type="scientific">Ostreobium quekettii</name>
    <dbReference type="NCBI Taxonomy" id="121088"/>
    <lineage>
        <taxon>Eukaryota</taxon>
        <taxon>Viridiplantae</taxon>
        <taxon>Chlorophyta</taxon>
        <taxon>core chlorophytes</taxon>
        <taxon>Ulvophyceae</taxon>
        <taxon>TCBD clade</taxon>
        <taxon>Bryopsidales</taxon>
        <taxon>Ostreobineae</taxon>
        <taxon>Ostreobiaceae</taxon>
        <taxon>Ostreobium</taxon>
    </lineage>
</organism>
<sequence length="113" mass="12783">MSPFKWLAPTYAVFGISQLVAMHDIHSKFEMRISQVKSKWVALVRSAAAMLRLNITFLDVVQQPIETSAIADSWAIWWHNLVDGDHKALLLSLDGSGCFAWVCAPLNMRNRLQ</sequence>
<protein>
    <submittedName>
        <fullName evidence="1">Uncharacterized protein</fullName>
    </submittedName>
</protein>